<protein>
    <submittedName>
        <fullName evidence="1">Uncharacterized protein</fullName>
    </submittedName>
</protein>
<comment type="caution">
    <text evidence="1">The sequence shown here is derived from an EMBL/GenBank/DDBJ whole genome shotgun (WGS) entry which is preliminary data.</text>
</comment>
<reference evidence="2" key="1">
    <citation type="journal article" date="2023" name="Nat. Plants">
        <title>Single-cell RNA sequencing provides a high-resolution roadmap for understanding the multicellular compartmentation of specialized metabolism.</title>
        <authorList>
            <person name="Sun S."/>
            <person name="Shen X."/>
            <person name="Li Y."/>
            <person name="Li Y."/>
            <person name="Wang S."/>
            <person name="Li R."/>
            <person name="Zhang H."/>
            <person name="Shen G."/>
            <person name="Guo B."/>
            <person name="Wei J."/>
            <person name="Xu J."/>
            <person name="St-Pierre B."/>
            <person name="Chen S."/>
            <person name="Sun C."/>
        </authorList>
    </citation>
    <scope>NUCLEOTIDE SEQUENCE [LARGE SCALE GENOMIC DNA]</scope>
</reference>
<gene>
    <name evidence="1" type="ORF">M9H77_20727</name>
</gene>
<evidence type="ECO:0000313" key="1">
    <source>
        <dbReference type="EMBL" id="KAI5661404.1"/>
    </source>
</evidence>
<evidence type="ECO:0000313" key="2">
    <source>
        <dbReference type="Proteomes" id="UP001060085"/>
    </source>
</evidence>
<name>A0ACC0AKR6_CATRO</name>
<accession>A0ACC0AKR6</accession>
<proteinExistence type="predicted"/>
<sequence length="79" mass="9059">MAKKVYPGREKGRTTPKGHFVVYVGDEMKRFVIPTSYLKKPSFQMLLKESAEVFGFQNQLGIVLPCHESTFHMVIVNIQ</sequence>
<keyword evidence="2" id="KW-1185">Reference proteome</keyword>
<dbReference type="Proteomes" id="UP001060085">
    <property type="component" value="Linkage Group LG05"/>
</dbReference>
<dbReference type="EMBL" id="CM044705">
    <property type="protein sequence ID" value="KAI5661404.1"/>
    <property type="molecule type" value="Genomic_DNA"/>
</dbReference>
<organism evidence="1 2">
    <name type="scientific">Catharanthus roseus</name>
    <name type="common">Madagascar periwinkle</name>
    <name type="synonym">Vinca rosea</name>
    <dbReference type="NCBI Taxonomy" id="4058"/>
    <lineage>
        <taxon>Eukaryota</taxon>
        <taxon>Viridiplantae</taxon>
        <taxon>Streptophyta</taxon>
        <taxon>Embryophyta</taxon>
        <taxon>Tracheophyta</taxon>
        <taxon>Spermatophyta</taxon>
        <taxon>Magnoliopsida</taxon>
        <taxon>eudicotyledons</taxon>
        <taxon>Gunneridae</taxon>
        <taxon>Pentapetalae</taxon>
        <taxon>asterids</taxon>
        <taxon>lamiids</taxon>
        <taxon>Gentianales</taxon>
        <taxon>Apocynaceae</taxon>
        <taxon>Rauvolfioideae</taxon>
        <taxon>Vinceae</taxon>
        <taxon>Catharanthinae</taxon>
        <taxon>Catharanthus</taxon>
    </lineage>
</organism>